<feature type="region of interest" description="Disordered" evidence="2">
    <location>
        <begin position="1472"/>
        <end position="1492"/>
    </location>
</feature>
<feature type="compositionally biased region" description="Low complexity" evidence="2">
    <location>
        <begin position="1742"/>
        <end position="1751"/>
    </location>
</feature>
<evidence type="ECO:0000313" key="5">
    <source>
        <dbReference type="Proteomes" id="UP000030754"/>
    </source>
</evidence>
<dbReference type="PROSITE" id="PS50102">
    <property type="entry name" value="RRM"/>
    <property type="match status" value="1"/>
</dbReference>
<evidence type="ECO:0000259" key="3">
    <source>
        <dbReference type="PROSITE" id="PS50102"/>
    </source>
</evidence>
<feature type="compositionally biased region" description="Polar residues" evidence="2">
    <location>
        <begin position="1332"/>
        <end position="1342"/>
    </location>
</feature>
<evidence type="ECO:0000313" key="4">
    <source>
        <dbReference type="EMBL" id="CDJ64304.1"/>
    </source>
</evidence>
<feature type="compositionally biased region" description="Low complexity" evidence="2">
    <location>
        <begin position="1549"/>
        <end position="1560"/>
    </location>
</feature>
<feature type="region of interest" description="Disordered" evidence="2">
    <location>
        <begin position="844"/>
        <end position="883"/>
    </location>
</feature>
<reference evidence="4" key="1">
    <citation type="submission" date="2013-10" db="EMBL/GenBank/DDBJ databases">
        <title>Genomic analysis of the causative agents of coccidiosis in chickens.</title>
        <authorList>
            <person name="Reid A.J."/>
            <person name="Blake D."/>
            <person name="Billington K."/>
            <person name="Browne H."/>
            <person name="Dunn M."/>
            <person name="Hung S."/>
            <person name="Kawahara F."/>
            <person name="Miranda-Saavedra D."/>
            <person name="Mourier T."/>
            <person name="Nagra H."/>
            <person name="Otto T.D."/>
            <person name="Rawlings N."/>
            <person name="Sanchez A."/>
            <person name="Sanders M."/>
            <person name="Subramaniam C."/>
            <person name="Tay Y."/>
            <person name="Dear P."/>
            <person name="Doerig C."/>
            <person name="Gruber A."/>
            <person name="Parkinson J."/>
            <person name="Shirley M."/>
            <person name="Wan K.L."/>
            <person name="Berriman M."/>
            <person name="Tomley F."/>
            <person name="Pain A."/>
        </authorList>
    </citation>
    <scope>NUCLEOTIDE SEQUENCE [LARGE SCALE GENOMIC DNA]</scope>
    <source>
        <strain evidence="4">Houghton</strain>
    </source>
</reference>
<dbReference type="SUPFAM" id="SSF54928">
    <property type="entry name" value="RNA-binding domain, RBD"/>
    <property type="match status" value="1"/>
</dbReference>
<proteinExistence type="predicted"/>
<organism evidence="4 5">
    <name type="scientific">Eimeria necatrix</name>
    <dbReference type="NCBI Taxonomy" id="51315"/>
    <lineage>
        <taxon>Eukaryota</taxon>
        <taxon>Sar</taxon>
        <taxon>Alveolata</taxon>
        <taxon>Apicomplexa</taxon>
        <taxon>Conoidasida</taxon>
        <taxon>Coccidia</taxon>
        <taxon>Eucoccidiorida</taxon>
        <taxon>Eimeriorina</taxon>
        <taxon>Eimeriidae</taxon>
        <taxon>Eimeria</taxon>
    </lineage>
</organism>
<dbReference type="RefSeq" id="XP_013432771.1">
    <property type="nucleotide sequence ID" value="XM_013577317.1"/>
</dbReference>
<dbReference type="Gene3D" id="3.30.70.330">
    <property type="match status" value="1"/>
</dbReference>
<dbReference type="InterPro" id="IPR000504">
    <property type="entry name" value="RRM_dom"/>
</dbReference>
<gene>
    <name evidence="4" type="ORF">ENH_00071610</name>
</gene>
<feature type="compositionally biased region" description="Polar residues" evidence="2">
    <location>
        <begin position="844"/>
        <end position="854"/>
    </location>
</feature>
<dbReference type="InterPro" id="IPR035979">
    <property type="entry name" value="RBD_domain_sf"/>
</dbReference>
<feature type="region of interest" description="Disordered" evidence="2">
    <location>
        <begin position="232"/>
        <end position="267"/>
    </location>
</feature>
<dbReference type="EMBL" id="HG722931">
    <property type="protein sequence ID" value="CDJ64304.1"/>
    <property type="molecule type" value="Genomic_DNA"/>
</dbReference>
<keyword evidence="1" id="KW-0694">RNA-binding</keyword>
<evidence type="ECO:0000256" key="1">
    <source>
        <dbReference type="PROSITE-ProRule" id="PRU00176"/>
    </source>
</evidence>
<feature type="region of interest" description="Disordered" evidence="2">
    <location>
        <begin position="1325"/>
        <end position="1346"/>
    </location>
</feature>
<feature type="region of interest" description="Disordered" evidence="2">
    <location>
        <begin position="1589"/>
        <end position="1632"/>
    </location>
</feature>
<feature type="compositionally biased region" description="Basic and acidic residues" evidence="2">
    <location>
        <begin position="963"/>
        <end position="989"/>
    </location>
</feature>
<feature type="region of interest" description="Disordered" evidence="2">
    <location>
        <begin position="960"/>
        <end position="1019"/>
    </location>
</feature>
<feature type="region of interest" description="Disordered" evidence="2">
    <location>
        <begin position="1731"/>
        <end position="1785"/>
    </location>
</feature>
<feature type="compositionally biased region" description="Low complexity" evidence="2">
    <location>
        <begin position="991"/>
        <end position="1010"/>
    </location>
</feature>
<feature type="compositionally biased region" description="Basic and acidic residues" evidence="2">
    <location>
        <begin position="796"/>
        <end position="812"/>
    </location>
</feature>
<accession>U6MPA2</accession>
<feature type="compositionally biased region" description="Polar residues" evidence="2">
    <location>
        <begin position="1531"/>
        <end position="1548"/>
    </location>
</feature>
<protein>
    <recommendedName>
        <fullName evidence="3">RRM domain-containing protein</fullName>
    </recommendedName>
</protein>
<feature type="region of interest" description="Disordered" evidence="2">
    <location>
        <begin position="796"/>
        <end position="815"/>
    </location>
</feature>
<feature type="region of interest" description="Disordered" evidence="2">
    <location>
        <begin position="915"/>
        <end position="939"/>
    </location>
</feature>
<dbReference type="Proteomes" id="UP000030754">
    <property type="component" value="Unassembled WGS sequence"/>
</dbReference>
<feature type="compositionally biased region" description="Basic and acidic residues" evidence="2">
    <location>
        <begin position="1118"/>
        <end position="1127"/>
    </location>
</feature>
<dbReference type="VEuPathDB" id="ToxoDB:ENH_00071610"/>
<dbReference type="InterPro" id="IPR012677">
    <property type="entry name" value="Nucleotide-bd_a/b_plait_sf"/>
</dbReference>
<feature type="region of interest" description="Disordered" evidence="2">
    <location>
        <begin position="1692"/>
        <end position="1719"/>
    </location>
</feature>
<dbReference type="OrthoDB" id="332588at2759"/>
<feature type="region of interest" description="Disordered" evidence="2">
    <location>
        <begin position="1061"/>
        <end position="1101"/>
    </location>
</feature>
<feature type="region of interest" description="Disordered" evidence="2">
    <location>
        <begin position="555"/>
        <end position="596"/>
    </location>
</feature>
<reference evidence="4" key="2">
    <citation type="submission" date="2013-10" db="EMBL/GenBank/DDBJ databases">
        <authorList>
            <person name="Aslett M."/>
        </authorList>
    </citation>
    <scope>NUCLEOTIDE SEQUENCE [LARGE SCALE GENOMIC DNA]</scope>
    <source>
        <strain evidence="4">Houghton</strain>
    </source>
</reference>
<feature type="region of interest" description="Disordered" evidence="2">
    <location>
        <begin position="1118"/>
        <end position="1146"/>
    </location>
</feature>
<evidence type="ECO:0000256" key="2">
    <source>
        <dbReference type="SAM" id="MobiDB-lite"/>
    </source>
</evidence>
<sequence length="1879" mass="198469">MEVSSGLDTAADGSFLRSGHHEEETQQVAATAALHLHLQQHPHHPQQRQQQHPPQQQLLQQKNNDSYLGCTHLLQSAHSSASHLLWPGVQTAVAPAPAQLPLCPSGGASSHTDTEIPGAAAAVFAFDGCSRGVPLHFQTTHPFSTDNTLHQPQLALHAAVNDKGPTDASVPVCSSTTAARGGAPSAMKVFSQGPQTGAGGHVTSLIPYSIERAHLSVQLGESREALTLHQQQQKQQMHQQGTKGHNFFPNSSTHSHFFHPQKQRHQQQLQHLQQVQRQHIQAGQVNPPQLQQQLQQQLLQQHLHQQQHLQQHQQQKQVTEQQAMQRGMRLQLQKNMLLEGHCSVGYPLQPEAALECYSCSNKWMGLTCSHPVGGEAAAATASSSVAAVGAPPTAIPAFPSTPHAPFKPTSAPEGSQRANELSDLADSRRLTEDGGTPAELPLASTLEMWQAKQVLSQRESRPLRLTRFEMVEAYAKSTLCLSCDSMEHKITNCPFGEFVCPNCHRSSHRGEHCPLPCRFCFDRHAGISVNECIRRTVRQPLERLLGVKMPLDASLRRRPKGDSSSPGGDGGELANLGLGKSDRPNTPHGRSVYVSNMLPGTSKESLRSAINFLLEHGEVVCVEMRERSNYLPYAFVELSSLQAAYELVQYKKAALIIGDQELKVQFKKIGLACSIPGRSTSAGASDGLDTSHRSPVSLMAPFTPTGQTVQEVCRLVAYKLAYDFGLPSPGPFPFYGSGDGDNCALFGQGVADSDLGVPPQPGGPLVATAAAHSPSRDAEGCKAFPEVFPMLDMDRQSKDTDTETPWHKDAKGLRGNARFFESQPPRTELAVAAAAAAAGGGLPSLQQLDPVQQSHSRRLPCPVGGSTRGTRCLQRPPEAPTLREAPMLQPTAATAAAASQRQPLTRIKTPVQVQGPHMLDHPQSSHAPQPSECLDTRQGGLSLFPFPSYRHAVPEVHAPLCGENERNREAVEPPEVRRLPRDGSDENTGKSEGPVSGAAPSAPSAGEPPVQKFESSPLSRASSFQLRSFQDLRPPFLNVSPARSASAAAAAAASALQEPWGLPGSAAGESGKAWRGQQVDGSGSSTETPSTSLSASLGCDSLPSPSACNSYIAPRLKEIDERERDPEGPLSLADDAQPKLTDLDGTADTDLSLQLSLGPSDMAAGPLDSPCLETHIGARRQLSAAGPASYGKGLCEDASTGLPTCISPFPPHWDGRPTEGPQQEAQSQLLGRIQEDTRSYFQMDLSNLMPPGGGSSRPLEALEIEGALTFSPSPCPQQQAADNMNSWWSAGASSPRAFSHRAHQMGLPCLVRKLKSQDEACTVDTRTPPLNAASSAADTSLVTPPAAAPTAAPAAAAAAAADANVEMADRPDSATVLEPAEGVLNGEALQVSTDGEKDLAGAANGSVSPCCLPASSAGWAPSSSPDTFVEEKAQACSQTTAAASGAAASIGGSAPRPHGGAPAADALQLCRPSSVSPDARDPSPIEAAAAASGSRRSSLCCEGSSWAASPAAADGDGNVETNDEDGRDTGHSTQQHVRSHALQQSETRSPPASSCSPAGPWNTTGQFTDCSVVTTDQPSTMHNQLTTLASPFYSGQRGMSSSDLKRTNGPLEEELRGGSCPSSPAAPPSQPLRAEEAQLQPLLLHLDTPQVRAPLKSKQAQQRPEGDENTQHTQTVAAEEALQQAISVLDSRPTGTLSEPQQLQQELQQEQQDTARRRPAVDFSIREAGCSTRSPAVDVEQQDQQQQQHQQHGQEESSLKRSDLKGCDDSLQNPQLTSSKPPAVSNPSVELLLAQIDNITKQLPPKVIEAVWASLSNARASSAAVLAADAGLVSPESAATASTTTAAAAGFSANSEAASATTAAASPATATAFVAPRGV</sequence>
<feature type="compositionally biased region" description="Low complexity" evidence="2">
    <location>
        <begin position="1082"/>
        <end position="1096"/>
    </location>
</feature>
<feature type="domain" description="RRM" evidence="3">
    <location>
        <begin position="590"/>
        <end position="669"/>
    </location>
</feature>
<feature type="region of interest" description="Disordered" evidence="2">
    <location>
        <begin position="1654"/>
        <end position="1673"/>
    </location>
</feature>
<dbReference type="GeneID" id="25477293"/>
<feature type="compositionally biased region" description="Low complexity" evidence="2">
    <location>
        <begin position="232"/>
        <end position="244"/>
    </location>
</feature>
<dbReference type="GO" id="GO:0003723">
    <property type="term" value="F:RNA binding"/>
    <property type="evidence" value="ECO:0007669"/>
    <property type="project" value="UniProtKB-UniRule"/>
</dbReference>
<feature type="compositionally biased region" description="Low complexity" evidence="2">
    <location>
        <begin position="1701"/>
        <end position="1712"/>
    </location>
</feature>
<feature type="region of interest" description="Disordered" evidence="2">
    <location>
        <begin position="1"/>
        <end position="26"/>
    </location>
</feature>
<feature type="region of interest" description="Disordered" evidence="2">
    <location>
        <begin position="1507"/>
        <end position="1560"/>
    </location>
</feature>
<keyword evidence="5" id="KW-1185">Reference proteome</keyword>
<feature type="compositionally biased region" description="Basic and acidic residues" evidence="2">
    <location>
        <begin position="1752"/>
        <end position="1768"/>
    </location>
</feature>
<feature type="compositionally biased region" description="Polar residues" evidence="2">
    <location>
        <begin position="1770"/>
        <end position="1785"/>
    </location>
</feature>
<feature type="compositionally biased region" description="Basic residues" evidence="2">
    <location>
        <begin position="256"/>
        <end position="265"/>
    </location>
</feature>
<feature type="region of interest" description="Disordered" evidence="2">
    <location>
        <begin position="396"/>
        <end position="438"/>
    </location>
</feature>
<name>U6MPA2_9EIME</name>